<feature type="compositionally biased region" description="Basic and acidic residues" evidence="1">
    <location>
        <begin position="87"/>
        <end position="99"/>
    </location>
</feature>
<name>W9JT17_FUSOX</name>
<gene>
    <name evidence="2" type="ORF">FOZG_11209</name>
</gene>
<evidence type="ECO:0000313" key="2">
    <source>
        <dbReference type="EMBL" id="EWZ35176.1"/>
    </source>
</evidence>
<organism evidence="2">
    <name type="scientific">Fusarium oxysporum Fo47</name>
    <dbReference type="NCBI Taxonomy" id="660027"/>
    <lineage>
        <taxon>Eukaryota</taxon>
        <taxon>Fungi</taxon>
        <taxon>Dikarya</taxon>
        <taxon>Ascomycota</taxon>
        <taxon>Pezizomycotina</taxon>
        <taxon>Sordariomycetes</taxon>
        <taxon>Hypocreomycetidae</taxon>
        <taxon>Hypocreales</taxon>
        <taxon>Nectriaceae</taxon>
        <taxon>Fusarium</taxon>
        <taxon>Fusarium oxysporum species complex</taxon>
    </lineage>
</organism>
<dbReference type="EMBL" id="JH717903">
    <property type="protein sequence ID" value="EWZ35176.1"/>
    <property type="molecule type" value="Genomic_DNA"/>
</dbReference>
<sequence length="137" mass="15457">MDDPSPIQGHCHCWTCERIRDDIPEFVYTKPSATASSSTSLTTMQKQISSLSAESLLQIQDDLGFYLAVEDARRSGLPLPTRPPTTTEKEADKIAKQKQKELGYRPGLNEYVEVLPDGRRKIRTHKYASGMWGTTWV</sequence>
<dbReference type="HOGENOM" id="CLU_1865218_0_0_1"/>
<reference evidence="2" key="2">
    <citation type="submission" date="2012-06" db="EMBL/GenBank/DDBJ databases">
        <title>Annotation of the Genome Sequence of Fusarium oxysporum Fo47.</title>
        <authorList>
            <consortium name="The Broad Institute Genomics Platform"/>
            <person name="Ma L.-J."/>
            <person name="Corby-Kistler H."/>
            <person name="Broz K."/>
            <person name="Gale L.R."/>
            <person name="Jonkers W."/>
            <person name="O'Donnell K."/>
            <person name="Ploetz R."/>
            <person name="Steinberg C."/>
            <person name="Schwartz D.C."/>
            <person name="VanEtten H."/>
            <person name="Zhou S."/>
            <person name="Young S.K."/>
            <person name="Zeng Q."/>
            <person name="Gargeya S."/>
            <person name="Fitzgerald M."/>
            <person name="Abouelleil A."/>
            <person name="Alvarado L."/>
            <person name="Chapman S.B."/>
            <person name="Gainer-Dewar J."/>
            <person name="Goldberg J."/>
            <person name="Griggs A."/>
            <person name="Gujja S."/>
            <person name="Hansen M."/>
            <person name="Howarth C."/>
            <person name="Imamovic A."/>
            <person name="Ireland A."/>
            <person name="Larimer J."/>
            <person name="McCowan C."/>
            <person name="Murphy C."/>
            <person name="Pearson M."/>
            <person name="Poon T.W."/>
            <person name="Priest M."/>
            <person name="Roberts A."/>
            <person name="Saif S."/>
            <person name="Shea T."/>
            <person name="Sykes S."/>
            <person name="Wortman J."/>
            <person name="Nusbaum C."/>
            <person name="Birren B."/>
        </authorList>
    </citation>
    <scope>NUCLEOTIDE SEQUENCE</scope>
    <source>
        <strain evidence="2">Fo47</strain>
    </source>
</reference>
<feature type="region of interest" description="Disordered" evidence="1">
    <location>
        <begin position="76"/>
        <end position="99"/>
    </location>
</feature>
<dbReference type="AlphaFoldDB" id="W9JT17"/>
<reference evidence="2" key="1">
    <citation type="submission" date="2011-06" db="EMBL/GenBank/DDBJ databases">
        <title>The Genome Sequence of Fusarium oxysporum Fo47.</title>
        <authorList>
            <consortium name="The Broad Institute Genome Sequencing Platform"/>
            <person name="Ma L.-J."/>
            <person name="Gale L.R."/>
            <person name="Schwartz D.C."/>
            <person name="Zhou S."/>
            <person name="Corby-Kistler H."/>
            <person name="Young S.K."/>
            <person name="Zeng Q."/>
            <person name="Gargeya S."/>
            <person name="Fitzgerald M."/>
            <person name="Haas B."/>
            <person name="Abouelleil A."/>
            <person name="Alvarado L."/>
            <person name="Arachchi H.M."/>
            <person name="Berlin A."/>
            <person name="Brown A."/>
            <person name="Chapman S.B."/>
            <person name="Chen Z."/>
            <person name="Dunbar C."/>
            <person name="Freedman E."/>
            <person name="Gearin G."/>
            <person name="Gellesch M."/>
            <person name="Goldberg J."/>
            <person name="Griggs A."/>
            <person name="Gujja S."/>
            <person name="Heiman D."/>
            <person name="Howarth C."/>
            <person name="Larson L."/>
            <person name="Lui A."/>
            <person name="MacDonald P.J.P."/>
            <person name="Mehta T."/>
            <person name="Montmayeur A."/>
            <person name="Murphy C."/>
            <person name="Neiman D."/>
            <person name="Pearson M."/>
            <person name="Priest M."/>
            <person name="Roberts A."/>
            <person name="Saif S."/>
            <person name="Shea T."/>
            <person name="Shenoy N."/>
            <person name="Sisk P."/>
            <person name="Stolte C."/>
            <person name="Sykes S."/>
            <person name="Wortman J."/>
            <person name="Nusbaum C."/>
            <person name="Birren B."/>
        </authorList>
    </citation>
    <scope>NUCLEOTIDE SEQUENCE [LARGE SCALE GENOMIC DNA]</scope>
    <source>
        <strain evidence="2">Fo47</strain>
    </source>
</reference>
<evidence type="ECO:0000256" key="1">
    <source>
        <dbReference type="SAM" id="MobiDB-lite"/>
    </source>
</evidence>
<proteinExistence type="predicted"/>
<dbReference type="VEuPathDB" id="FungiDB:FOZG_11209"/>
<dbReference type="Proteomes" id="UP000030766">
    <property type="component" value="Unassembled WGS sequence"/>
</dbReference>
<protein>
    <submittedName>
        <fullName evidence="2">Uncharacterized protein</fullName>
    </submittedName>
</protein>
<accession>W9JT17</accession>